<dbReference type="SUPFAM" id="SSF111148">
    <property type="entry name" value="YggX-like"/>
    <property type="match status" value="1"/>
</dbReference>
<dbReference type="GO" id="GO:0005506">
    <property type="term" value="F:iron ion binding"/>
    <property type="evidence" value="ECO:0007669"/>
    <property type="project" value="InterPro"/>
</dbReference>
<dbReference type="OrthoDB" id="9804318at2"/>
<name>A0A4D6Y9T4_9GAMM</name>
<dbReference type="NCBIfam" id="NF003817">
    <property type="entry name" value="PRK05408.1"/>
    <property type="match status" value="1"/>
</dbReference>
<protein>
    <submittedName>
        <fullName evidence="2">Oxidative damage protection protein</fullName>
    </submittedName>
</protein>
<organism evidence="2 3">
    <name type="scientific">Buchnera aphidicola</name>
    <name type="common">Stegophylla sp.</name>
    <dbReference type="NCBI Taxonomy" id="2315800"/>
    <lineage>
        <taxon>Bacteria</taxon>
        <taxon>Pseudomonadati</taxon>
        <taxon>Pseudomonadota</taxon>
        <taxon>Gammaproteobacteria</taxon>
        <taxon>Enterobacterales</taxon>
        <taxon>Erwiniaceae</taxon>
        <taxon>Buchnera</taxon>
    </lineage>
</organism>
<dbReference type="GO" id="GO:0005829">
    <property type="term" value="C:cytosol"/>
    <property type="evidence" value="ECO:0007669"/>
    <property type="project" value="TreeGrafter"/>
</dbReference>
<dbReference type="Proteomes" id="UP000298636">
    <property type="component" value="Chromosome"/>
</dbReference>
<dbReference type="InterPro" id="IPR036766">
    <property type="entry name" value="Fe_traffick_prot_YggX_sf"/>
</dbReference>
<evidence type="ECO:0000313" key="2">
    <source>
        <dbReference type="EMBL" id="QCI26507.1"/>
    </source>
</evidence>
<dbReference type="EMBL" id="CP032998">
    <property type="protein sequence ID" value="QCI26507.1"/>
    <property type="molecule type" value="Genomic_DNA"/>
</dbReference>
<dbReference type="PIRSF" id="PIRSF029827">
    <property type="entry name" value="Fe_traffic_YggX"/>
    <property type="match status" value="1"/>
</dbReference>
<dbReference type="PANTHER" id="PTHR36965">
    <property type="entry name" value="FE(2+)-TRAFFICKING PROTEIN-RELATED"/>
    <property type="match status" value="1"/>
</dbReference>
<accession>A0A4D6Y9T4</accession>
<reference evidence="2 3" key="1">
    <citation type="submission" date="2018-10" db="EMBL/GenBank/DDBJ databases">
        <title>Comparative functional genomics of the obligate endosymbiont Buchnera aphidicola.</title>
        <authorList>
            <person name="Chong R.A."/>
        </authorList>
    </citation>
    <scope>NUCLEOTIDE SEQUENCE [LARGE SCALE GENOMIC DNA]</scope>
    <source>
        <strain evidence="2 3">Ssp</strain>
    </source>
</reference>
<gene>
    <name evidence="2" type="ORF">D9V79_01780</name>
</gene>
<evidence type="ECO:0000313" key="3">
    <source>
        <dbReference type="Proteomes" id="UP000298636"/>
    </source>
</evidence>
<dbReference type="Gene3D" id="1.10.3880.10">
    <property type="entry name" value="Fe(II) trafficking protein YggX"/>
    <property type="match status" value="1"/>
</dbReference>
<dbReference type="Pfam" id="PF04362">
    <property type="entry name" value="Iron_traffic"/>
    <property type="match status" value="1"/>
</dbReference>
<keyword evidence="1" id="KW-0408">Iron</keyword>
<dbReference type="InterPro" id="IPR007457">
    <property type="entry name" value="Fe_traffick_prot_YggX"/>
</dbReference>
<sequence length="81" mass="10077">MKIIFCKFFKKFCEGHDEPFYPGRIGEYIYKNISKLAWKKWMHQQTKIINEKKLNMMNIQDYQIIKKEMIKFLFKKDNITY</sequence>
<dbReference type="RefSeq" id="WP_158352091.1">
    <property type="nucleotide sequence ID" value="NZ_CP032998.1"/>
</dbReference>
<evidence type="ECO:0000256" key="1">
    <source>
        <dbReference type="ARBA" id="ARBA00023004"/>
    </source>
</evidence>
<keyword evidence="3" id="KW-1185">Reference proteome</keyword>
<dbReference type="AlphaFoldDB" id="A0A4D6Y9T4"/>
<proteinExistence type="predicted"/>
<dbReference type="GO" id="GO:0034599">
    <property type="term" value="P:cellular response to oxidative stress"/>
    <property type="evidence" value="ECO:0007669"/>
    <property type="project" value="TreeGrafter"/>
</dbReference>
<dbReference type="PANTHER" id="PTHR36965:SF1">
    <property type="entry name" value="FE(2+)-TRAFFICKING PROTEIN-RELATED"/>
    <property type="match status" value="1"/>
</dbReference>